<evidence type="ECO:0000256" key="3">
    <source>
        <dbReference type="ARBA" id="ARBA00022475"/>
    </source>
</evidence>
<sequence length="495" mass="55147">MNIDQLPILNLILFILMALIIPLLKRRPFKITLILGFIVLIFVTISSGYLLWYVNNVRDISYTFGGHESRYGIEFLITPFSALFTIVVIVLADIIYIYSSGDATDGIEDTEYGRYYILLFILLLSMFGILYTNDLFNTYVFIEILSITTCAIISIKKKKDTYTSAFRYVMMNEIGSLSYLFGVGLIYMATGYTNITLVAEAVEVAFVNYPMNIIIALGFMVVGLGIKAAIFPFHIWLPDAHSSAPSTSSAILSAIVIKVYLLVLVKVLFNVFGVEILNEMNMPVILLILAASAMILGSVFAIAQKDVKRMLGYSSVAQVGYILLGIALVSFFGLRAAFFHIISHGLMKTALFLSVGEIIFYKKTRKVNDFDGMGFIMPLAMGVFSIAALGMIGIPLTSGFISKLNLGIAVLENNYIIFLVILIVSSLLNVIYYLPIIILAFLRNEKYHYRMTTIEKTPRTMIFPLIILGTVILLLGLFPNTIMPYIEAAAKVFFS</sequence>
<feature type="domain" description="NADH:quinone oxidoreductase/Mrp antiporter transmembrane" evidence="9">
    <location>
        <begin position="133"/>
        <end position="428"/>
    </location>
</feature>
<dbReference type="AlphaFoldDB" id="A0A7L6N419"/>
<feature type="transmembrane region" description="Helical" evidence="8">
    <location>
        <begin position="31"/>
        <end position="52"/>
    </location>
</feature>
<dbReference type="InterPro" id="IPR001750">
    <property type="entry name" value="ND/Mrp_TM"/>
</dbReference>
<dbReference type="InterPro" id="IPR050586">
    <property type="entry name" value="CPA3_Na-H_Antiporter_D"/>
</dbReference>
<feature type="transmembrane region" description="Helical" evidence="8">
    <location>
        <begin position="462"/>
        <end position="486"/>
    </location>
</feature>
<evidence type="ECO:0000256" key="5">
    <source>
        <dbReference type="ARBA" id="ARBA00022989"/>
    </source>
</evidence>
<feature type="transmembrane region" description="Helical" evidence="8">
    <location>
        <begin position="416"/>
        <end position="442"/>
    </location>
</feature>
<feature type="transmembrane region" description="Helical" evidence="8">
    <location>
        <begin position="310"/>
        <end position="332"/>
    </location>
</feature>
<comment type="subcellular location">
    <subcellularLocation>
        <location evidence="1">Cell membrane</location>
        <topology evidence="1">Multi-pass membrane protein</topology>
    </subcellularLocation>
    <subcellularLocation>
        <location evidence="7">Membrane</location>
        <topology evidence="7">Multi-pass membrane protein</topology>
    </subcellularLocation>
</comment>
<feature type="transmembrane region" description="Helical" evidence="8">
    <location>
        <begin position="249"/>
        <end position="272"/>
    </location>
</feature>
<evidence type="ECO:0000259" key="9">
    <source>
        <dbReference type="Pfam" id="PF00361"/>
    </source>
</evidence>
<reference evidence="10 11" key="1">
    <citation type="submission" date="2020-04" db="EMBL/GenBank/DDBJ databases">
        <authorList>
            <person name="Zheng R.K."/>
            <person name="Sun C.M."/>
        </authorList>
    </citation>
    <scope>NUCLEOTIDE SEQUENCE [LARGE SCALE GENOMIC DNA]</scope>
    <source>
        <strain evidence="11">zrk29</strain>
    </source>
</reference>
<keyword evidence="11" id="KW-1185">Reference proteome</keyword>
<feature type="transmembrane region" description="Helical" evidence="8">
    <location>
        <begin position="138"/>
        <end position="155"/>
    </location>
</feature>
<keyword evidence="6 8" id="KW-0472">Membrane</keyword>
<evidence type="ECO:0000256" key="2">
    <source>
        <dbReference type="ARBA" id="ARBA00005346"/>
    </source>
</evidence>
<proteinExistence type="inferred from homology"/>
<feature type="transmembrane region" description="Helical" evidence="8">
    <location>
        <begin position="6"/>
        <end position="24"/>
    </location>
</feature>
<evidence type="ECO:0000256" key="8">
    <source>
        <dbReference type="SAM" id="Phobius"/>
    </source>
</evidence>
<dbReference type="PANTHER" id="PTHR42703">
    <property type="entry name" value="NADH DEHYDROGENASE"/>
    <property type="match status" value="1"/>
</dbReference>
<feature type="transmembrane region" description="Helical" evidence="8">
    <location>
        <begin position="115"/>
        <end position="132"/>
    </location>
</feature>
<evidence type="ECO:0000256" key="1">
    <source>
        <dbReference type="ARBA" id="ARBA00004651"/>
    </source>
</evidence>
<dbReference type="Pfam" id="PF00361">
    <property type="entry name" value="Proton_antipo_M"/>
    <property type="match status" value="1"/>
</dbReference>
<keyword evidence="3" id="KW-1003">Cell membrane</keyword>
<name>A0A7L6N419_9MOLU</name>
<dbReference type="GO" id="GO:0005886">
    <property type="term" value="C:plasma membrane"/>
    <property type="evidence" value="ECO:0007669"/>
    <property type="project" value="UniProtKB-SubCell"/>
</dbReference>
<feature type="transmembrane region" description="Helical" evidence="8">
    <location>
        <begin position="213"/>
        <end position="237"/>
    </location>
</feature>
<feature type="transmembrane region" description="Helical" evidence="8">
    <location>
        <begin position="72"/>
        <end position="95"/>
    </location>
</feature>
<dbReference type="KEGG" id="tbk:HF295_04830"/>
<dbReference type="EMBL" id="CP051151">
    <property type="protein sequence ID" value="QLY40222.1"/>
    <property type="molecule type" value="Genomic_DNA"/>
</dbReference>
<accession>A0A7L6N419</accession>
<feature type="transmembrane region" description="Helical" evidence="8">
    <location>
        <begin position="338"/>
        <end position="361"/>
    </location>
</feature>
<evidence type="ECO:0000313" key="11">
    <source>
        <dbReference type="Proteomes" id="UP000512167"/>
    </source>
</evidence>
<gene>
    <name evidence="10" type="ORF">HF295_04830</name>
</gene>
<dbReference type="PANTHER" id="PTHR42703:SF1">
    <property type="entry name" value="NA(+)_H(+) ANTIPORTER SUBUNIT D1"/>
    <property type="match status" value="1"/>
</dbReference>
<dbReference type="Proteomes" id="UP000512167">
    <property type="component" value="Chromosome"/>
</dbReference>
<keyword evidence="5 8" id="KW-1133">Transmembrane helix</keyword>
<organism evidence="10 11">
    <name type="scientific">Hujiaoplasma nucleasis</name>
    <dbReference type="NCBI Taxonomy" id="2725268"/>
    <lineage>
        <taxon>Bacteria</taxon>
        <taxon>Bacillati</taxon>
        <taxon>Mycoplasmatota</taxon>
        <taxon>Mollicutes</taxon>
        <taxon>Candidatus Izemoplasmatales</taxon>
        <taxon>Hujiaoplasmataceae</taxon>
        <taxon>Hujiaoplasma</taxon>
    </lineage>
</organism>
<protein>
    <recommendedName>
        <fullName evidence="9">NADH:quinone oxidoreductase/Mrp antiporter transmembrane domain-containing protein</fullName>
    </recommendedName>
</protein>
<comment type="similarity">
    <text evidence="2">Belongs to the CPA3 antiporters (TC 2.A.63) subunit D family.</text>
</comment>
<feature type="transmembrane region" description="Helical" evidence="8">
    <location>
        <begin position="284"/>
        <end position="303"/>
    </location>
</feature>
<evidence type="ECO:0000256" key="7">
    <source>
        <dbReference type="RuleBase" id="RU000320"/>
    </source>
</evidence>
<dbReference type="RefSeq" id="WP_312031050.1">
    <property type="nucleotide sequence ID" value="NZ_CP051151.1"/>
</dbReference>
<keyword evidence="4 7" id="KW-0812">Transmembrane</keyword>
<feature type="transmembrane region" description="Helical" evidence="8">
    <location>
        <begin position="176"/>
        <end position="193"/>
    </location>
</feature>
<evidence type="ECO:0000256" key="4">
    <source>
        <dbReference type="ARBA" id="ARBA00022692"/>
    </source>
</evidence>
<dbReference type="PRINTS" id="PR01434">
    <property type="entry name" value="NADHDHGNASE5"/>
</dbReference>
<evidence type="ECO:0000256" key="6">
    <source>
        <dbReference type="ARBA" id="ARBA00023136"/>
    </source>
</evidence>
<feature type="transmembrane region" description="Helical" evidence="8">
    <location>
        <begin position="373"/>
        <end position="396"/>
    </location>
</feature>
<evidence type="ECO:0000313" key="10">
    <source>
        <dbReference type="EMBL" id="QLY40222.1"/>
    </source>
</evidence>